<dbReference type="OrthoDB" id="9805101at2"/>
<keyword evidence="1 6" id="KW-0813">Transport</keyword>
<evidence type="ECO:0000256" key="2">
    <source>
        <dbReference type="ARBA" id="ARBA00022475"/>
    </source>
</evidence>
<evidence type="ECO:0000313" key="8">
    <source>
        <dbReference type="Proteomes" id="UP000318437"/>
    </source>
</evidence>
<protein>
    <recommendedName>
        <fullName evidence="6">Probable inorganic carbon transporter subunit DabA</fullName>
    </recommendedName>
</protein>
<comment type="subcellular location">
    <subcellularLocation>
        <location evidence="6">Cell membrane</location>
        <topology evidence="6">Peripheral membrane protein</topology>
    </subcellularLocation>
</comment>
<evidence type="ECO:0000256" key="1">
    <source>
        <dbReference type="ARBA" id="ARBA00022448"/>
    </source>
</evidence>
<organism evidence="7 8">
    <name type="scientific">Bythopirellula polymerisocia</name>
    <dbReference type="NCBI Taxonomy" id="2528003"/>
    <lineage>
        <taxon>Bacteria</taxon>
        <taxon>Pseudomonadati</taxon>
        <taxon>Planctomycetota</taxon>
        <taxon>Planctomycetia</taxon>
        <taxon>Pirellulales</taxon>
        <taxon>Lacipirellulaceae</taxon>
        <taxon>Bythopirellula</taxon>
    </lineage>
</organism>
<sequence>MTALSTPLPTSQVLQTKSKVGASSTSPAIELPCSLKHILDSVQGKIAPVWPLKDYVAVNPYQGYADQKFLTARQALKSFSEAELLMDVTYYRQQFEDGHLTHEDLEAAIDELVADGIAGSESLTMQEVLALLHGKSPQGVLKNSSDLESDVTSSFLGTITSILDSSTGSNWASLTNEEISKHCASHYDQGQSLWPSPWKDLPLYDAWRSIASHDRSIEILGIGGFRSLVRKLPKSPELAIAWLLNRLQIPSELYEKYLLSQCYSILGWSSWTSFKAREASNNGTTCEDFAGLLAIRLTYEYAIFEKCDVEIDWNASSTTNVLSKNNDRCISRHALMRFLLLRGTEIAYRRDLLGKLACKGENSLLEQSSLPSVPEQSSKLAQLVFCIDVRSECYRRNLEIAGENLETFGFAGFFGLPIEFVPFGEQKGTGQVPALISPKFQLHEELCVGDDAVNQAMAKKMSIRSLRKAWKEFQSSAVSCFAFVETTGLFYVAKLFRHLMGTNPTPSGRNDGVEACDKHLLRPTLRGLNQQGITTSVQTDLAEGILRGLGLVENFAKLVVFCGHGSRTENNPLQAGLDCGACGGHSGEANARFAAMLLNQNYIRQSLTERGIDIPSDVHFMAALHNTTTDDLQFFEVQDVPSTHQADLETLLENAKLATLQTRRERIPRLAGSTESNLLQRARDWSEIRPEWGLAGNAAFIAAPRAYTQAASLEGRSFLHSYDSQYDPECKVLEQIMTAPLVVAHWINMQYYASTVDPRHFGSGSKAIHNVVGQFGIFSGNGGDLMTGLPWQSVHDGKSYQHHPLRLLAILAAPRSAIEAILAKHELLQNLVVNGWLQLVAIEDNTHFRCTEKQEWVALPVNNEAFLVA</sequence>
<dbReference type="HAMAP" id="MF_01871">
    <property type="entry name" value="DabA"/>
    <property type="match status" value="1"/>
</dbReference>
<keyword evidence="5 6" id="KW-0472">Membrane</keyword>
<evidence type="ECO:0000256" key="4">
    <source>
        <dbReference type="ARBA" id="ARBA00022833"/>
    </source>
</evidence>
<dbReference type="GO" id="GO:0008270">
    <property type="term" value="F:zinc ion binding"/>
    <property type="evidence" value="ECO:0007669"/>
    <property type="project" value="UniProtKB-UniRule"/>
</dbReference>
<evidence type="ECO:0000313" key="7">
    <source>
        <dbReference type="EMBL" id="TWU29995.1"/>
    </source>
</evidence>
<dbReference type="Pfam" id="PF10070">
    <property type="entry name" value="DabA"/>
    <property type="match status" value="1"/>
</dbReference>
<feature type="binding site" evidence="6">
    <location>
        <position position="579"/>
    </location>
    <ligand>
        <name>Zn(2+)</name>
        <dbReference type="ChEBI" id="CHEBI:29105"/>
    </ligand>
</feature>
<comment type="caution">
    <text evidence="7">The sequence shown here is derived from an EMBL/GenBank/DDBJ whole genome shotgun (WGS) entry which is preliminary data.</text>
</comment>
<keyword evidence="4 6" id="KW-0862">Zinc</keyword>
<keyword evidence="3 6" id="KW-0479">Metal-binding</keyword>
<reference evidence="7 8" key="1">
    <citation type="submission" date="2019-02" db="EMBL/GenBank/DDBJ databases">
        <title>Deep-cultivation of Planctomycetes and their phenomic and genomic characterization uncovers novel biology.</title>
        <authorList>
            <person name="Wiegand S."/>
            <person name="Jogler M."/>
            <person name="Boedeker C."/>
            <person name="Pinto D."/>
            <person name="Vollmers J."/>
            <person name="Rivas-Marin E."/>
            <person name="Kohn T."/>
            <person name="Peeters S.H."/>
            <person name="Heuer A."/>
            <person name="Rast P."/>
            <person name="Oberbeckmann S."/>
            <person name="Bunk B."/>
            <person name="Jeske O."/>
            <person name="Meyerdierks A."/>
            <person name="Storesund J.E."/>
            <person name="Kallscheuer N."/>
            <person name="Luecker S."/>
            <person name="Lage O.M."/>
            <person name="Pohl T."/>
            <person name="Merkel B.J."/>
            <person name="Hornburger P."/>
            <person name="Mueller R.-W."/>
            <person name="Bruemmer F."/>
            <person name="Labrenz M."/>
            <person name="Spormann A.M."/>
            <person name="Op Den Camp H."/>
            <person name="Overmann J."/>
            <person name="Amann R."/>
            <person name="Jetten M.S.M."/>
            <person name="Mascher T."/>
            <person name="Medema M.H."/>
            <person name="Devos D.P."/>
            <person name="Kaster A.-K."/>
            <person name="Ovreas L."/>
            <person name="Rohde M."/>
            <person name="Galperin M.Y."/>
            <person name="Jogler C."/>
        </authorList>
    </citation>
    <scope>NUCLEOTIDE SEQUENCE [LARGE SCALE GENOMIC DNA]</scope>
    <source>
        <strain evidence="7 8">Pla144</strain>
    </source>
</reference>
<gene>
    <name evidence="6" type="primary">dabA</name>
    <name evidence="7" type="ORF">Pla144_07760</name>
</gene>
<name>A0A5C6D1C8_9BACT</name>
<evidence type="ECO:0000256" key="3">
    <source>
        <dbReference type="ARBA" id="ARBA00022723"/>
    </source>
</evidence>
<dbReference type="InterPro" id="IPR018752">
    <property type="entry name" value="DabA"/>
</dbReference>
<comment type="subunit">
    <text evidence="6">Forms a complex with DabB.</text>
</comment>
<dbReference type="RefSeq" id="WP_146447939.1">
    <property type="nucleotide sequence ID" value="NZ_SJPS01000001.1"/>
</dbReference>
<accession>A0A5C6D1C8</accession>
<keyword evidence="8" id="KW-1185">Reference proteome</keyword>
<dbReference type="Proteomes" id="UP000318437">
    <property type="component" value="Unassembled WGS sequence"/>
</dbReference>
<dbReference type="GO" id="GO:0005886">
    <property type="term" value="C:plasma membrane"/>
    <property type="evidence" value="ECO:0007669"/>
    <property type="project" value="UniProtKB-SubCell"/>
</dbReference>
<comment type="cofactor">
    <cofactor evidence="6">
        <name>Zn(2+)</name>
        <dbReference type="ChEBI" id="CHEBI:29105"/>
    </cofactor>
</comment>
<feature type="binding site" evidence="6">
    <location>
        <position position="564"/>
    </location>
    <ligand>
        <name>Zn(2+)</name>
        <dbReference type="ChEBI" id="CHEBI:29105"/>
    </ligand>
</feature>
<dbReference type="AlphaFoldDB" id="A0A5C6D1C8"/>
<dbReference type="EMBL" id="SJPS01000001">
    <property type="protein sequence ID" value="TWU29995.1"/>
    <property type="molecule type" value="Genomic_DNA"/>
</dbReference>
<comment type="function">
    <text evidence="6">Part of an energy-coupled inorganic carbon pump.</text>
</comment>
<evidence type="ECO:0000256" key="5">
    <source>
        <dbReference type="ARBA" id="ARBA00023136"/>
    </source>
</evidence>
<dbReference type="PANTHER" id="PTHR38344">
    <property type="entry name" value="UPF0753 PROTEIN AQ_863"/>
    <property type="match status" value="1"/>
</dbReference>
<feature type="binding site" evidence="6">
    <location>
        <position position="386"/>
    </location>
    <ligand>
        <name>Zn(2+)</name>
        <dbReference type="ChEBI" id="CHEBI:29105"/>
    </ligand>
</feature>
<proteinExistence type="inferred from homology"/>
<feature type="binding site" evidence="6">
    <location>
        <position position="388"/>
    </location>
    <ligand>
        <name>Zn(2+)</name>
        <dbReference type="ChEBI" id="CHEBI:29105"/>
    </ligand>
</feature>
<evidence type="ECO:0000256" key="6">
    <source>
        <dbReference type="HAMAP-Rule" id="MF_01871"/>
    </source>
</evidence>
<dbReference type="PANTHER" id="PTHR38344:SF1">
    <property type="entry name" value="INORGANIC CARBON TRANSPORTER SUBUNIT DABA-RELATED"/>
    <property type="match status" value="1"/>
</dbReference>
<comment type="similarity">
    <text evidence="6">Belongs to the inorganic carbon transporter (TC 9.A.2) DabA family.</text>
</comment>
<keyword evidence="2 6" id="KW-1003">Cell membrane</keyword>